<dbReference type="Proteomes" id="UP000696280">
    <property type="component" value="Unassembled WGS sequence"/>
</dbReference>
<protein>
    <recommendedName>
        <fullName evidence="10">Hemolysin-III channel protein Izh2</fullName>
    </recommendedName>
</protein>
<evidence type="ECO:0000313" key="8">
    <source>
        <dbReference type="EMBL" id="CAG8959934.1"/>
    </source>
</evidence>
<sequence length="355" mass="39758">MKHNNVPVTATNRGPTIEELEMIGSQYAEDAGGCTRPPTTVFTDQSAGTALLSLIVFLEVIIKNRNGTNHVHAGYDDKRDSKSMLKLCRDNEFILSGYRPASGSLSKSFKSIRQLHNETINIWSHLLGGLIFATLPIFVYVTVLPRYDNARTGDIIVFSTFFFGVAICFFLSAYFHVVANHSEKVAAFGNQLDYLGVVVLMWGSTIPSVYYGFYCNSRLQKIYWSVVSILAVACVVTTLNPRFRHPSLRPYRAAMYSGLGLSAIVFIIHGLIIYGWEIQKYRMSLAWMGLMALLNLIGAAIYASRIPERWYPMKHDIFGTSHQILHFMVIFAGLAHMVGLLKAFDHLHSQQSPCA</sequence>
<feature type="transmembrane region" description="Helical" evidence="7">
    <location>
        <begin position="324"/>
        <end position="344"/>
    </location>
</feature>
<evidence type="ECO:0000256" key="5">
    <source>
        <dbReference type="ARBA" id="ARBA00023136"/>
    </source>
</evidence>
<dbReference type="OrthoDB" id="529367at2759"/>
<dbReference type="GO" id="GO:0038023">
    <property type="term" value="F:signaling receptor activity"/>
    <property type="evidence" value="ECO:0007669"/>
    <property type="project" value="TreeGrafter"/>
</dbReference>
<evidence type="ECO:0000313" key="9">
    <source>
        <dbReference type="Proteomes" id="UP000696280"/>
    </source>
</evidence>
<reference evidence="8" key="1">
    <citation type="submission" date="2021-07" db="EMBL/GenBank/DDBJ databases">
        <authorList>
            <person name="Durling M."/>
        </authorList>
    </citation>
    <scope>NUCLEOTIDE SEQUENCE</scope>
</reference>
<accession>A0A9N9L6C7</accession>
<comment type="subcellular location">
    <subcellularLocation>
        <location evidence="1">Membrane</location>
        <topology evidence="1">Multi-pass membrane protein</topology>
    </subcellularLocation>
</comment>
<keyword evidence="4 7" id="KW-1133">Transmembrane helix</keyword>
<dbReference type="PANTHER" id="PTHR20855">
    <property type="entry name" value="ADIPOR/PROGESTIN RECEPTOR-RELATED"/>
    <property type="match status" value="1"/>
</dbReference>
<feature type="transmembrane region" description="Helical" evidence="7">
    <location>
        <begin position="155"/>
        <end position="174"/>
    </location>
</feature>
<feature type="binding site" evidence="6">
    <location>
        <position position="176"/>
    </location>
    <ligand>
        <name>Zn(2+)</name>
        <dbReference type="ChEBI" id="CHEBI:29105"/>
    </ligand>
</feature>
<keyword evidence="6" id="KW-0862">Zinc</keyword>
<feature type="binding site" evidence="6">
    <location>
        <position position="326"/>
    </location>
    <ligand>
        <name>Zn(2+)</name>
        <dbReference type="ChEBI" id="CHEBI:29105"/>
    </ligand>
</feature>
<evidence type="ECO:0008006" key="10">
    <source>
        <dbReference type="Google" id="ProtNLM"/>
    </source>
</evidence>
<evidence type="ECO:0000256" key="7">
    <source>
        <dbReference type="SAM" id="Phobius"/>
    </source>
</evidence>
<dbReference type="PANTHER" id="PTHR20855:SF52">
    <property type="entry name" value="ADIPONECTIN RECEPTOR PROTEIN"/>
    <property type="match status" value="1"/>
</dbReference>
<keyword evidence="6" id="KW-0479">Metal-binding</keyword>
<evidence type="ECO:0000256" key="1">
    <source>
        <dbReference type="ARBA" id="ARBA00004141"/>
    </source>
</evidence>
<comment type="caution">
    <text evidence="8">The sequence shown here is derived from an EMBL/GenBank/DDBJ whole genome shotgun (WGS) entry which is preliminary data.</text>
</comment>
<feature type="transmembrane region" description="Helical" evidence="7">
    <location>
        <begin position="253"/>
        <end position="273"/>
    </location>
</feature>
<feature type="transmembrane region" description="Helical" evidence="7">
    <location>
        <begin position="222"/>
        <end position="241"/>
    </location>
</feature>
<dbReference type="InterPro" id="IPR004254">
    <property type="entry name" value="AdipoR/HlyIII-related"/>
</dbReference>
<dbReference type="EMBL" id="CAJVRL010000094">
    <property type="protein sequence ID" value="CAG8959934.1"/>
    <property type="molecule type" value="Genomic_DNA"/>
</dbReference>
<organism evidence="8 9">
    <name type="scientific">Hymenoscyphus fraxineus</name>
    <dbReference type="NCBI Taxonomy" id="746836"/>
    <lineage>
        <taxon>Eukaryota</taxon>
        <taxon>Fungi</taxon>
        <taxon>Dikarya</taxon>
        <taxon>Ascomycota</taxon>
        <taxon>Pezizomycotina</taxon>
        <taxon>Leotiomycetes</taxon>
        <taxon>Helotiales</taxon>
        <taxon>Helotiaceae</taxon>
        <taxon>Hymenoscyphus</taxon>
    </lineage>
</organism>
<keyword evidence="9" id="KW-1185">Reference proteome</keyword>
<gene>
    <name evidence="8" type="ORF">HYFRA_00012651</name>
</gene>
<evidence type="ECO:0000256" key="6">
    <source>
        <dbReference type="PIRSR" id="PIRSR604254-1"/>
    </source>
</evidence>
<feature type="binding site" evidence="6">
    <location>
        <position position="322"/>
    </location>
    <ligand>
        <name>Zn(2+)</name>
        <dbReference type="ChEBI" id="CHEBI:29105"/>
    </ligand>
</feature>
<evidence type="ECO:0000256" key="3">
    <source>
        <dbReference type="ARBA" id="ARBA00022692"/>
    </source>
</evidence>
<keyword evidence="5 7" id="KW-0472">Membrane</keyword>
<comment type="similarity">
    <text evidence="2">Belongs to the ADIPOR family.</text>
</comment>
<dbReference type="GO" id="GO:0006882">
    <property type="term" value="P:intracellular zinc ion homeostasis"/>
    <property type="evidence" value="ECO:0007669"/>
    <property type="project" value="TreeGrafter"/>
</dbReference>
<dbReference type="Pfam" id="PF03006">
    <property type="entry name" value="HlyIII"/>
    <property type="match status" value="1"/>
</dbReference>
<feature type="transmembrane region" description="Helical" evidence="7">
    <location>
        <begin position="122"/>
        <end position="143"/>
    </location>
</feature>
<dbReference type="GO" id="GO:0046872">
    <property type="term" value="F:metal ion binding"/>
    <property type="evidence" value="ECO:0007669"/>
    <property type="project" value="UniProtKB-KW"/>
</dbReference>
<evidence type="ECO:0000256" key="2">
    <source>
        <dbReference type="ARBA" id="ARBA00007018"/>
    </source>
</evidence>
<name>A0A9N9L6C7_9HELO</name>
<proteinExistence type="inferred from homology"/>
<keyword evidence="3 7" id="KW-0812">Transmembrane</keyword>
<dbReference type="AlphaFoldDB" id="A0A9N9L6C7"/>
<evidence type="ECO:0000256" key="4">
    <source>
        <dbReference type="ARBA" id="ARBA00022989"/>
    </source>
</evidence>
<feature type="transmembrane region" description="Helical" evidence="7">
    <location>
        <begin position="285"/>
        <end position="304"/>
    </location>
</feature>
<feature type="transmembrane region" description="Helical" evidence="7">
    <location>
        <begin position="194"/>
        <end position="215"/>
    </location>
</feature>
<dbReference type="GO" id="GO:0016020">
    <property type="term" value="C:membrane"/>
    <property type="evidence" value="ECO:0007669"/>
    <property type="project" value="UniProtKB-SubCell"/>
</dbReference>